<dbReference type="Proteomes" id="UP001208017">
    <property type="component" value="Unassembled WGS sequence"/>
</dbReference>
<evidence type="ECO:0000256" key="1">
    <source>
        <dbReference type="SAM" id="Phobius"/>
    </source>
</evidence>
<accession>A0ABT3X3M1</accession>
<proteinExistence type="predicted"/>
<feature type="transmembrane region" description="Helical" evidence="1">
    <location>
        <begin position="50"/>
        <end position="72"/>
    </location>
</feature>
<dbReference type="RefSeq" id="WP_267152737.1">
    <property type="nucleotide sequence ID" value="NZ_JAPMLT010000011.1"/>
</dbReference>
<keyword evidence="1" id="KW-0472">Membrane</keyword>
<reference evidence="2 3" key="1">
    <citation type="submission" date="2022-11" db="EMBL/GenBank/DDBJ databases">
        <title>Study of microbial diversity in lake waters.</title>
        <authorList>
            <person name="Zhang J."/>
        </authorList>
    </citation>
    <scope>NUCLEOTIDE SEQUENCE [LARGE SCALE GENOMIC DNA]</scope>
    <source>
        <strain evidence="2 3">DT12</strain>
    </source>
</reference>
<comment type="caution">
    <text evidence="2">The sequence shown here is derived from an EMBL/GenBank/DDBJ whole genome shotgun (WGS) entry which is preliminary data.</text>
</comment>
<protein>
    <submittedName>
        <fullName evidence="2">Uncharacterized protein</fullName>
    </submittedName>
</protein>
<evidence type="ECO:0000313" key="2">
    <source>
        <dbReference type="EMBL" id="MCX7571487.1"/>
    </source>
</evidence>
<gene>
    <name evidence="2" type="ORF">OS242_16180</name>
</gene>
<name>A0ABT3X3M1_9BACL</name>
<dbReference type="EMBL" id="JAPMLT010000011">
    <property type="protein sequence ID" value="MCX7571487.1"/>
    <property type="molecule type" value="Genomic_DNA"/>
</dbReference>
<keyword evidence="1" id="KW-1133">Transmembrane helix</keyword>
<organism evidence="2 3">
    <name type="scientific">Tumebacillus lacus</name>
    <dbReference type="NCBI Taxonomy" id="2995335"/>
    <lineage>
        <taxon>Bacteria</taxon>
        <taxon>Bacillati</taxon>
        <taxon>Bacillota</taxon>
        <taxon>Bacilli</taxon>
        <taxon>Bacillales</taxon>
        <taxon>Alicyclobacillaceae</taxon>
        <taxon>Tumebacillus</taxon>
    </lineage>
</organism>
<sequence>MKRRLFWIAALAVEVWVLVAMYGKYADVQQRILNVQGQFTERYADLHQEWLQMAGALVLVALILPFTLYYLVQSFRK</sequence>
<keyword evidence="1" id="KW-0812">Transmembrane</keyword>
<evidence type="ECO:0000313" key="3">
    <source>
        <dbReference type="Proteomes" id="UP001208017"/>
    </source>
</evidence>
<keyword evidence="3" id="KW-1185">Reference proteome</keyword>